<dbReference type="AlphaFoldDB" id="A0A3B0V5W1"/>
<evidence type="ECO:0000313" key="1">
    <source>
        <dbReference type="EMBL" id="VAW38955.1"/>
    </source>
</evidence>
<organism evidence="1">
    <name type="scientific">hydrothermal vent metagenome</name>
    <dbReference type="NCBI Taxonomy" id="652676"/>
    <lineage>
        <taxon>unclassified sequences</taxon>
        <taxon>metagenomes</taxon>
        <taxon>ecological metagenomes</taxon>
    </lineage>
</organism>
<dbReference type="EMBL" id="UOEU01000724">
    <property type="protein sequence ID" value="VAW38955.1"/>
    <property type="molecule type" value="Genomic_DNA"/>
</dbReference>
<name>A0A3B0V5W1_9ZZZZ</name>
<gene>
    <name evidence="1" type="ORF">MNBD_CHLOROFLEXI01-11</name>
</gene>
<sequence>MANKALFTELIFDEAGNRVETAVVGQDIHYVVDDAGFLRHIDAEQVDRQVLAIFLQQLEENKEIAVEQALRMMGKDDLFTKAAVDAQMNNIDMDQIIAQGIPSQARDMMGMMGFRITINFHGEVVNMEQPTAPDDEF</sequence>
<proteinExistence type="predicted"/>
<protein>
    <submittedName>
        <fullName evidence="1">Uncharacterized protein</fullName>
    </submittedName>
</protein>
<reference evidence="1" key="1">
    <citation type="submission" date="2018-06" db="EMBL/GenBank/DDBJ databases">
        <authorList>
            <person name="Zhirakovskaya E."/>
        </authorList>
    </citation>
    <scope>NUCLEOTIDE SEQUENCE</scope>
</reference>
<accession>A0A3B0V5W1</accession>